<name>A0ABP9QWB2_9PSEU</name>
<dbReference type="Proteomes" id="UP001428817">
    <property type="component" value="Unassembled WGS sequence"/>
</dbReference>
<dbReference type="PANTHER" id="PTHR35176:SF11">
    <property type="entry name" value="PYRIDOXAMINE 5'-PHOSPHATE OXIDASE FAMILY PROTEIN"/>
    <property type="match status" value="1"/>
</dbReference>
<evidence type="ECO:0000313" key="4">
    <source>
        <dbReference type="Proteomes" id="UP001428817"/>
    </source>
</evidence>
<dbReference type="NCBIfam" id="TIGR03666">
    <property type="entry name" value="Rv2061_F420"/>
    <property type="match status" value="1"/>
</dbReference>
<dbReference type="SUPFAM" id="SSF50475">
    <property type="entry name" value="FMN-binding split barrel"/>
    <property type="match status" value="1"/>
</dbReference>
<keyword evidence="4" id="KW-1185">Reference proteome</keyword>
<dbReference type="Gene3D" id="2.30.110.10">
    <property type="entry name" value="Electron Transport, Fmn-binding Protein, Chain A"/>
    <property type="match status" value="1"/>
</dbReference>
<evidence type="ECO:0000313" key="3">
    <source>
        <dbReference type="EMBL" id="GAA5168352.1"/>
    </source>
</evidence>
<comment type="caution">
    <text evidence="3">The sequence shown here is derived from an EMBL/GenBank/DDBJ whole genome shotgun (WGS) entry which is preliminary data.</text>
</comment>
<dbReference type="InterPro" id="IPR011576">
    <property type="entry name" value="Pyridox_Oxase_N"/>
</dbReference>
<reference evidence="4" key="1">
    <citation type="journal article" date="2019" name="Int. J. Syst. Evol. Microbiol.">
        <title>The Global Catalogue of Microorganisms (GCM) 10K type strain sequencing project: providing services to taxonomists for standard genome sequencing and annotation.</title>
        <authorList>
            <consortium name="The Broad Institute Genomics Platform"/>
            <consortium name="The Broad Institute Genome Sequencing Center for Infectious Disease"/>
            <person name="Wu L."/>
            <person name="Ma J."/>
        </authorList>
    </citation>
    <scope>NUCLEOTIDE SEQUENCE [LARGE SCALE GENOMIC DNA]</scope>
    <source>
        <strain evidence="4">JCM 18303</strain>
    </source>
</reference>
<dbReference type="InterPro" id="IPR052019">
    <property type="entry name" value="F420H2_bilvrd_red/Heme_oxyg"/>
</dbReference>
<dbReference type="InterPro" id="IPR019965">
    <property type="entry name" value="PPOX_F420-dep_Rv2061_put"/>
</dbReference>
<dbReference type="RefSeq" id="WP_185065399.1">
    <property type="nucleotide sequence ID" value="NZ_BAABJP010000039.1"/>
</dbReference>
<keyword evidence="1" id="KW-0560">Oxidoreductase</keyword>
<organism evidence="3 4">
    <name type="scientific">Pseudonocardia eucalypti</name>
    <dbReference type="NCBI Taxonomy" id="648755"/>
    <lineage>
        <taxon>Bacteria</taxon>
        <taxon>Bacillati</taxon>
        <taxon>Actinomycetota</taxon>
        <taxon>Actinomycetes</taxon>
        <taxon>Pseudonocardiales</taxon>
        <taxon>Pseudonocardiaceae</taxon>
        <taxon>Pseudonocardia</taxon>
    </lineage>
</organism>
<sequence>MDEITRLAQAQYVLVTTFRKDGRAVPTPVWAARDGDALVVWTVTDSGKVKRIRNDGTVRLAPCTSRGKPTGNEVAGRAELLDGPATERARKLIAARYGLLGRLIVGGSVLRRGKSGTVGVRLTVTG</sequence>
<dbReference type="Pfam" id="PF01243">
    <property type="entry name" value="PNPOx_N"/>
    <property type="match status" value="1"/>
</dbReference>
<dbReference type="InterPro" id="IPR012349">
    <property type="entry name" value="Split_barrel_FMN-bd"/>
</dbReference>
<proteinExistence type="predicted"/>
<evidence type="ECO:0000256" key="1">
    <source>
        <dbReference type="ARBA" id="ARBA00023002"/>
    </source>
</evidence>
<feature type="domain" description="Pyridoxamine 5'-phosphate oxidase N-terminal" evidence="2">
    <location>
        <begin position="7"/>
        <end position="98"/>
    </location>
</feature>
<gene>
    <name evidence="3" type="ORF">GCM10023321_62260</name>
</gene>
<accession>A0ABP9QWB2</accession>
<protein>
    <submittedName>
        <fullName evidence="3">PPOX class F420-dependent oxidoreductase</fullName>
    </submittedName>
</protein>
<evidence type="ECO:0000259" key="2">
    <source>
        <dbReference type="Pfam" id="PF01243"/>
    </source>
</evidence>
<dbReference type="EMBL" id="BAABJP010000039">
    <property type="protein sequence ID" value="GAA5168352.1"/>
    <property type="molecule type" value="Genomic_DNA"/>
</dbReference>
<dbReference type="PANTHER" id="PTHR35176">
    <property type="entry name" value="HEME OXYGENASE HI_0854-RELATED"/>
    <property type="match status" value="1"/>
</dbReference>